<evidence type="ECO:0000256" key="2">
    <source>
        <dbReference type="SAM" id="MobiDB-lite"/>
    </source>
</evidence>
<protein>
    <submittedName>
        <fullName evidence="5">Interferon-induced guanylate-binding protein 1</fullName>
    </submittedName>
</protein>
<comment type="caution">
    <text evidence="5">The sequence shown here is derived from an EMBL/GenBank/DDBJ whole genome shotgun (WGS) entry which is preliminary data.</text>
</comment>
<evidence type="ECO:0000256" key="1">
    <source>
        <dbReference type="SAM" id="Coils"/>
    </source>
</evidence>
<keyword evidence="3" id="KW-0472">Membrane</keyword>
<keyword evidence="3" id="KW-0812">Transmembrane</keyword>
<feature type="domain" description="Guanylate-binding protein N-terminal" evidence="4">
    <location>
        <begin position="337"/>
        <end position="433"/>
    </location>
</feature>
<dbReference type="InterPro" id="IPR027417">
    <property type="entry name" value="P-loop_NTPase"/>
</dbReference>
<keyword evidence="3" id="KW-1133">Transmembrane helix</keyword>
<feature type="compositionally biased region" description="Polar residues" evidence="2">
    <location>
        <begin position="665"/>
        <end position="681"/>
    </location>
</feature>
<dbReference type="SUPFAM" id="SSF52540">
    <property type="entry name" value="P-loop containing nucleoside triphosphate hydrolases"/>
    <property type="match status" value="1"/>
</dbReference>
<organism evidence="5 6">
    <name type="scientific">Symbiodinium microadriaticum</name>
    <name type="common">Dinoflagellate</name>
    <name type="synonym">Zooxanthella microadriatica</name>
    <dbReference type="NCBI Taxonomy" id="2951"/>
    <lineage>
        <taxon>Eukaryota</taxon>
        <taxon>Sar</taxon>
        <taxon>Alveolata</taxon>
        <taxon>Dinophyceae</taxon>
        <taxon>Suessiales</taxon>
        <taxon>Symbiodiniaceae</taxon>
        <taxon>Symbiodinium</taxon>
    </lineage>
</organism>
<feature type="transmembrane region" description="Helical" evidence="3">
    <location>
        <begin position="1198"/>
        <end position="1221"/>
    </location>
</feature>
<dbReference type="Gene3D" id="3.40.50.300">
    <property type="entry name" value="P-loop containing nucleotide triphosphate hydrolases"/>
    <property type="match status" value="1"/>
</dbReference>
<feature type="compositionally biased region" description="Basic residues" evidence="2">
    <location>
        <begin position="853"/>
        <end position="865"/>
    </location>
</feature>
<evidence type="ECO:0000313" key="6">
    <source>
        <dbReference type="Proteomes" id="UP000186817"/>
    </source>
</evidence>
<feature type="coiled-coil region" evidence="1">
    <location>
        <begin position="1650"/>
        <end position="1700"/>
    </location>
</feature>
<evidence type="ECO:0000256" key="3">
    <source>
        <dbReference type="SAM" id="Phobius"/>
    </source>
</evidence>
<feature type="compositionally biased region" description="Polar residues" evidence="2">
    <location>
        <begin position="811"/>
        <end position="821"/>
    </location>
</feature>
<feature type="coiled-coil region" evidence="1">
    <location>
        <begin position="743"/>
        <end position="784"/>
    </location>
</feature>
<dbReference type="GO" id="GO:0005525">
    <property type="term" value="F:GTP binding"/>
    <property type="evidence" value="ECO:0007669"/>
    <property type="project" value="InterPro"/>
</dbReference>
<dbReference type="Pfam" id="PF02263">
    <property type="entry name" value="GBP"/>
    <property type="match status" value="1"/>
</dbReference>
<accession>A0A1Q9DN96</accession>
<sequence>MEQSADASGDPAQSSAAGSAVKRQGPPEPALLEPNQRENAEEWLQRTLVYQPPVLETVELSPGVAIVDLNTGKQKVAEAEATRPMSRQEYLDLTQSHIRPKPVAKASVRHVDARVVEIQRLFQAMSSPHPSHAVSSRSSPRSSPRRLGVPCRPLSPKGEEGEPCAAQSPRTVPGPKDRVLGGTIVANRELLKQFFGGLTEKVAANELSPFWPVVYAESLGMRYVAQLRKYSISRTRCQPSARPEPRQEQFADSAVTSHELTVVEEQSPGMVWVVLRYKLASVVPGGPGMPCKKPPSRKEILGSSSALAFKAMGSMKASSPEEVSTPVLKWLLLQKESQLVVQEEANDILKSETKHVNVAMVCGRLRTGKSYLMNCLLSSPSCFEVSSQARSFTKGVDLCSRLVEVDEMGGKKGGPRVAFVDLEGQGDKGLAQDLKIATPCLIVSKVVLLVEVCPTGPSSEYILESLQLMMMAGNCVAERKDRRGLFGCLHVVLRDCAQDEAECRGIIFDHEDENSAETDQHAEAMRRRNQTRKAIELSFEAAPKVWCLPKLAGDVAPEDYRLAEKEGFAEKVDEIRNTLAQQLSEPKLLDGKPLTGGVIATLMPELAEAMRSDEPALNPPNLVARVAAMEEPPRGGTPNLSGGSLTPAVKRSTTPNEQPKDGTADTRTNLSHAVATQSDSSGAPPPPPPPESSGDQMPRRPPGGPPGRSGSGSGSDGGGSGGPPSGPSRVPPRGNDLDWRDRAIRAEALLQKLQAENAELKDRVTALELAKKKLEKDNKTLSDSACVADEWNVWFQEQQDAGYLSGYYRTPKSNRGGTPHSSPGAEHRRERFTHRGRSNSGDRDDGCTSRISNRARSRSGFTRRGKMGERSLTPGRSSAGSADHRTSFMHGLDTMEAINEETLNIVPGIDDDPDDDVPWAANLSFPDVMDLARTIKRDLVDAGYEDREKDGWKGPIGLGGGNERSLLHNVRFWWQPRSGAQPNRFKYDRSLNLWLKTVLLFKQGNVRILLRDAPIRTEVPALEEEQGSANKFLIMCRPPVDVAGAVDPRSTYRDSFAVCGEKSDQFQRCSEQWKTSFARVASFGSGTASFHSCRAGGLFHFAMAASYQQMHQQHQRHHEEHKTLQNLPCTLELLENTFGMIQSESMDLQNDPRFFQSNILNKRLSAFGQLSVVSGLMVGACSHVIAMKKDFNFVSFEGWMRVFSFLLMSTVLILNIIATYVSMAQTYHTYRLETAGPTGFEIATSYYLNPNIVAWRHIAVKCLLNGLPLYLISTGIRVSMSFNIDDEQDFVKMSQTNSRILAAVVLGLFFISGCIMHYVHQKHQAVFRGNYEYAKMTERPYIEKVPALCPQIWSTSSCPPRGAVHRASRMCKVVASSVWPWAWWKTPVKVALDFGAYPSTLAKPTVRLAFEVSAFVQGAREGAHVISQLSENDLDATCSRLPLSEQELQKELEAFRDQIAQDLALRLAPLAPAEGLAAESKEDFSTKVDALCQSIVQKNNDALEQKAEKIQSCQRTEAEKLVGAICLPLAAKDLEAALEIAKAEALEKLDASLVMLTPKLAERTKQGVYCHILELVEDKRKANAFALHRRRTRLATLSLAPLLCIVLAFGIILAGQPADCDESLAVAGIAGLIVNPLCWRHVPEVQFRKAENARRQAEEAAKSKLLAEKERLEEARLEAIRREEERAEREAHENRQLALTGLGSIGLAWALLRRDLAWFR</sequence>
<evidence type="ECO:0000259" key="4">
    <source>
        <dbReference type="Pfam" id="PF02263"/>
    </source>
</evidence>
<feature type="region of interest" description="Disordered" evidence="2">
    <location>
        <begin position="806"/>
        <end position="883"/>
    </location>
</feature>
<dbReference type="InterPro" id="IPR015894">
    <property type="entry name" value="Guanylate-bd_N"/>
</dbReference>
<feature type="compositionally biased region" description="Low complexity" evidence="2">
    <location>
        <begin position="126"/>
        <end position="146"/>
    </location>
</feature>
<keyword evidence="6" id="KW-1185">Reference proteome</keyword>
<feature type="transmembrane region" description="Helical" evidence="3">
    <location>
        <begin position="1594"/>
        <end position="1614"/>
    </location>
</feature>
<feature type="region of interest" description="Disordered" evidence="2">
    <location>
        <begin position="631"/>
        <end position="737"/>
    </location>
</feature>
<feature type="transmembrane region" description="Helical" evidence="3">
    <location>
        <begin position="1300"/>
        <end position="1319"/>
    </location>
</feature>
<proteinExistence type="predicted"/>
<feature type="region of interest" description="Disordered" evidence="2">
    <location>
        <begin position="126"/>
        <end position="178"/>
    </location>
</feature>
<gene>
    <name evidence="5" type="primary">Gbp1</name>
    <name evidence="5" type="ORF">AK812_SmicGene21072</name>
</gene>
<keyword evidence="1" id="KW-0175">Coiled coil</keyword>
<dbReference type="PANTHER" id="PTHR10751">
    <property type="entry name" value="GUANYLATE BINDING PROTEIN"/>
    <property type="match status" value="1"/>
</dbReference>
<feature type="transmembrane region" description="Helical" evidence="3">
    <location>
        <begin position="1166"/>
        <end position="1186"/>
    </location>
</feature>
<dbReference type="OrthoDB" id="447979at2759"/>
<evidence type="ECO:0000313" key="5">
    <source>
        <dbReference type="EMBL" id="OLP96651.1"/>
    </source>
</evidence>
<feature type="compositionally biased region" description="Gly residues" evidence="2">
    <location>
        <begin position="706"/>
        <end position="723"/>
    </location>
</feature>
<dbReference type="Proteomes" id="UP000186817">
    <property type="component" value="Unassembled WGS sequence"/>
</dbReference>
<feature type="compositionally biased region" description="Polar residues" evidence="2">
    <location>
        <begin position="1"/>
        <end position="17"/>
    </location>
</feature>
<feature type="region of interest" description="Disordered" evidence="2">
    <location>
        <begin position="1"/>
        <end position="38"/>
    </location>
</feature>
<name>A0A1Q9DN96_SYMMI</name>
<reference evidence="5 6" key="1">
    <citation type="submission" date="2016-02" db="EMBL/GenBank/DDBJ databases">
        <title>Genome analysis of coral dinoflagellate symbionts highlights evolutionary adaptations to a symbiotic lifestyle.</title>
        <authorList>
            <person name="Aranda M."/>
            <person name="Li Y."/>
            <person name="Liew Y.J."/>
            <person name="Baumgarten S."/>
            <person name="Simakov O."/>
            <person name="Wilson M."/>
            <person name="Piel J."/>
            <person name="Ashoor H."/>
            <person name="Bougouffa S."/>
            <person name="Bajic V.B."/>
            <person name="Ryu T."/>
            <person name="Ravasi T."/>
            <person name="Bayer T."/>
            <person name="Micklem G."/>
            <person name="Kim H."/>
            <person name="Bhak J."/>
            <person name="Lajeunesse T.C."/>
            <person name="Voolstra C.R."/>
        </authorList>
    </citation>
    <scope>NUCLEOTIDE SEQUENCE [LARGE SCALE GENOMIC DNA]</scope>
    <source>
        <strain evidence="5 6">CCMP2467</strain>
    </source>
</reference>
<dbReference type="GO" id="GO:0003924">
    <property type="term" value="F:GTPase activity"/>
    <property type="evidence" value="ECO:0007669"/>
    <property type="project" value="InterPro"/>
</dbReference>
<dbReference type="EMBL" id="LSRX01000459">
    <property type="protein sequence ID" value="OLP96651.1"/>
    <property type="molecule type" value="Genomic_DNA"/>
</dbReference>